<evidence type="ECO:0000259" key="2">
    <source>
        <dbReference type="Pfam" id="PF13768"/>
    </source>
</evidence>
<dbReference type="EMBL" id="JAFBMS010000751">
    <property type="protein sequence ID" value="KAG9330108.1"/>
    <property type="molecule type" value="Genomic_DNA"/>
</dbReference>
<comment type="caution">
    <text evidence="3">The sequence shown here is derived from an EMBL/GenBank/DDBJ whole genome shotgun (WGS) entry which is preliminary data.</text>
</comment>
<dbReference type="PANTHER" id="PTHR46478:SF1">
    <property type="entry name" value="VON WILLEBRAND FACTOR A DOMAIN-CONTAINING PROTEIN 3A"/>
    <property type="match status" value="1"/>
</dbReference>
<dbReference type="InterPro" id="IPR002035">
    <property type="entry name" value="VWF_A"/>
</dbReference>
<feature type="domain" description="VWFA" evidence="2">
    <location>
        <begin position="929"/>
        <end position="1016"/>
    </location>
</feature>
<feature type="region of interest" description="Disordered" evidence="1">
    <location>
        <begin position="1"/>
        <end position="28"/>
    </location>
</feature>
<evidence type="ECO:0000313" key="4">
    <source>
        <dbReference type="Proteomes" id="UP000824540"/>
    </source>
</evidence>
<feature type="domain" description="VWFA" evidence="2">
    <location>
        <begin position="203"/>
        <end position="354"/>
    </location>
</feature>
<accession>A0A8T2MWR8</accession>
<feature type="compositionally biased region" description="Basic and acidic residues" evidence="1">
    <location>
        <begin position="757"/>
        <end position="768"/>
    </location>
</feature>
<feature type="region of interest" description="Disordered" evidence="1">
    <location>
        <begin position="745"/>
        <end position="797"/>
    </location>
</feature>
<evidence type="ECO:0000313" key="3">
    <source>
        <dbReference type="EMBL" id="KAG9330108.1"/>
    </source>
</evidence>
<dbReference type="Pfam" id="PF13768">
    <property type="entry name" value="VWA_3"/>
    <property type="match status" value="2"/>
</dbReference>
<reference evidence="3" key="1">
    <citation type="thesis" date="2021" institute="BYU ScholarsArchive" country="Provo, UT, USA">
        <title>Applications of and Algorithms for Genome Assembly and Genomic Analyses with an Emphasis on Marine Teleosts.</title>
        <authorList>
            <person name="Pickett B.D."/>
        </authorList>
    </citation>
    <scope>NUCLEOTIDE SEQUENCE</scope>
    <source>
        <strain evidence="3">HI-2016</strain>
    </source>
</reference>
<evidence type="ECO:0000256" key="1">
    <source>
        <dbReference type="SAM" id="MobiDB-lite"/>
    </source>
</evidence>
<dbReference type="PANTHER" id="PTHR46478">
    <property type="entry name" value="VON WILLEBRAND FACTOR A DOMAIN-CONTAINING PROTEIN 3A"/>
    <property type="match status" value="1"/>
</dbReference>
<proteinExistence type="predicted"/>
<dbReference type="AlphaFoldDB" id="A0A8T2MWR8"/>
<dbReference type="OrthoDB" id="299997at2759"/>
<organism evidence="3 4">
    <name type="scientific">Albula glossodonta</name>
    <name type="common">roundjaw bonefish</name>
    <dbReference type="NCBI Taxonomy" id="121402"/>
    <lineage>
        <taxon>Eukaryota</taxon>
        <taxon>Metazoa</taxon>
        <taxon>Chordata</taxon>
        <taxon>Craniata</taxon>
        <taxon>Vertebrata</taxon>
        <taxon>Euteleostomi</taxon>
        <taxon>Actinopterygii</taxon>
        <taxon>Neopterygii</taxon>
        <taxon>Teleostei</taxon>
        <taxon>Albuliformes</taxon>
        <taxon>Albulidae</taxon>
        <taxon>Albula</taxon>
    </lineage>
</organism>
<protein>
    <recommendedName>
        <fullName evidence="2">VWFA domain-containing protein</fullName>
    </recommendedName>
</protein>
<feature type="non-terminal residue" evidence="3">
    <location>
        <position position="1087"/>
    </location>
</feature>
<name>A0A8T2MWR8_9TELE</name>
<sequence>AWSAELPHPAGLRCGSTHHTTQPGAAQTLREKSGTVVVFVSHSVTPQGKWPFTLRMTEVTSQCSALEEDDLRMEQPNQPSWELSADCHADDGLLVTQGNQTCDLLRAQGLRGRTGNRRKSTAEWLEDHGLTGSGLSFTHLLSHGTSTVIHGVPRMHLEISATALNEFEARLLKAIDLYHARIKWLTEGSLKVFGLVKGSRLGMLIDSSDSACEDGRLEQLQRDVQSLISEQLCCLKQLYAVSFGSEVSVLWDGPRVSNPDRVRALCAWVQQLAPAGGCNFLEALRRVLLCRELDSLLLILHSCPDQTSDMLFDYVEQCTLGRELSLLTVAYWSSDHMTIKVAKRLAEVTKGRFHIFSNTGKGVVDSTDLQLMWGELKAAREVLRNVQEMRGGRVQDTLVTVVPEVWAEMDSLCLSRPSPSAANEDAPLRLQPPGLLPSPSTEWLQSHGLRAQRLGVYQVLAPNAHSPLQEFVPILRKTVSSTVNQKAMVQFEWHDGTVKNVHVDLPLLHTYQKQLARAVQVLEKRVAWLNSGSRQIWGTGCGSGGCVSVELPVPASHTAKWVQRLRCGGSRNMLAALRLAVEGHLQGEPEHSQGLYLLTCGVPDHDMGAVLGYVLERSGGDVLRLHVCLFGGAEPPLSCPPPPRYASHTDTAQALRTLAHSSGGRFHCFTETGVLESDDITALMAEVQKAADYMKKCSVLVEAVSCREPKRGANEGPALEGRQLAVTMETWIPPRPTALTRARLVRTQPPPPPPPHQLKEQREEERSPLRALTWSPSSAKIPRPPVNSWGPTGSGGRQRKFTVSHHVFYTEDGNNLGKGDTEIWFLNWLKRFSVRKLKLDLDRLASGPDCTHHKREVPVTRNPAHSPTLAYCSVLPSVYINGTLKHLQVAPWELDQYLTQTGRLLRRYARRMRWLLSGSRRVFGTVLEQQVFTLLAFSGEVRAWCPSLVEASEEACREAEQWVWQLCAHGGTCTMQALQETKRISTGKCITVHTICYSCADSTANEFLQKLAQQTGGRFHHCHGDMDTLVARTLKEEINEEADPLLPTSEGDDLRGLAEEMTRLRRFQMQAAAFRKILLENRSPLKS</sequence>
<keyword evidence="4" id="KW-1185">Reference proteome</keyword>
<dbReference type="Proteomes" id="UP000824540">
    <property type="component" value="Unassembled WGS sequence"/>
</dbReference>
<gene>
    <name evidence="3" type="ORF">JZ751_027265</name>
</gene>